<dbReference type="EMBL" id="CAUYUJ010021825">
    <property type="protein sequence ID" value="CAK0907215.1"/>
    <property type="molecule type" value="Genomic_DNA"/>
</dbReference>
<evidence type="ECO:0000313" key="2">
    <source>
        <dbReference type="EMBL" id="CAK0907215.1"/>
    </source>
</evidence>
<comment type="caution">
    <text evidence="2">The sequence shown here is derived from an EMBL/GenBank/DDBJ whole genome shotgun (WGS) entry which is preliminary data.</text>
</comment>
<evidence type="ECO:0000313" key="3">
    <source>
        <dbReference type="Proteomes" id="UP001189429"/>
    </source>
</evidence>
<evidence type="ECO:0008006" key="4">
    <source>
        <dbReference type="Google" id="ProtNLM"/>
    </source>
</evidence>
<feature type="region of interest" description="Disordered" evidence="1">
    <location>
        <begin position="259"/>
        <end position="284"/>
    </location>
</feature>
<dbReference type="Proteomes" id="UP001189429">
    <property type="component" value="Unassembled WGS sequence"/>
</dbReference>
<reference evidence="2" key="1">
    <citation type="submission" date="2023-10" db="EMBL/GenBank/DDBJ databases">
        <authorList>
            <person name="Chen Y."/>
            <person name="Shah S."/>
            <person name="Dougan E. K."/>
            <person name="Thang M."/>
            <person name="Chan C."/>
        </authorList>
    </citation>
    <scope>NUCLEOTIDE SEQUENCE [LARGE SCALE GENOMIC DNA]</scope>
</reference>
<evidence type="ECO:0000256" key="1">
    <source>
        <dbReference type="SAM" id="MobiDB-lite"/>
    </source>
</evidence>
<accession>A0ABN9Y972</accession>
<organism evidence="2 3">
    <name type="scientific">Prorocentrum cordatum</name>
    <dbReference type="NCBI Taxonomy" id="2364126"/>
    <lineage>
        <taxon>Eukaryota</taxon>
        <taxon>Sar</taxon>
        <taxon>Alveolata</taxon>
        <taxon>Dinophyceae</taxon>
        <taxon>Prorocentrales</taxon>
        <taxon>Prorocentraceae</taxon>
        <taxon>Prorocentrum</taxon>
    </lineage>
</organism>
<sequence>MVVAQVAQAAIIGAANLGGAWLGRCPACPPQPGCRAPVLSCPPVTLTCPAPPALSCPQVTCAAPSCPTCEAPSREEEAGSTGSAEGACLPYWAAGLVAVPAPDVPNMLAVASSSDLVPGDVILVRYAEDDLWHERVLSWPLPMDKSGVVDWVVATPDGDMCIETIEGGSPEESPVEWIRPAADGRLPATFQDPVCAFPRADVVDDFIAKCVKQGTALALKDSKEHDETPISCSVVRLANGRRVAIEDLVGKTFVQPALRDSVADGSGGGKGSKDDSDGRIVTGTVTPGTSVWRVVEEGNSLGYEVGREVKPVTVFVGSKGVYSPDGKDAVFVECSDEDQADFVQRVTPRPKVDPAPVQDARTLSIKFSPQGRMRDWRDVVDSCQQEDFADFPVIGPRSMSWCLQFLRRRHTPLDHHLMFRSTCSLKPEQWGVAEHEILLRSIELAGQYDHLDVTNLARMEAAARRVQTIEWACHGKIRETDAGSNSRLSIEEATAFAGLSRAVGPMMASPALLDHAKLQVEKDAAIMNNIRKAKEERELRRNNKDNREKG</sequence>
<gene>
    <name evidence="2" type="ORF">PCOR1329_LOCUS82307</name>
</gene>
<keyword evidence="3" id="KW-1185">Reference proteome</keyword>
<protein>
    <recommendedName>
        <fullName evidence="4">Peptidylprolyl isomerase</fullName>
    </recommendedName>
</protein>
<name>A0ABN9Y972_9DINO</name>
<proteinExistence type="predicted"/>